<evidence type="ECO:0000313" key="1">
    <source>
        <dbReference type="EMBL" id="ANP41874.1"/>
    </source>
</evidence>
<proteinExistence type="predicted"/>
<name>A0A1B1A5L4_9RHOB</name>
<dbReference type="EMBL" id="CP015230">
    <property type="protein sequence ID" value="ANP41874.1"/>
    <property type="molecule type" value="Genomic_DNA"/>
</dbReference>
<organism evidence="1 2">
    <name type="scientific">Tritonibacter mobilis F1926</name>
    <dbReference type="NCBI Taxonomy" id="1265309"/>
    <lineage>
        <taxon>Bacteria</taxon>
        <taxon>Pseudomonadati</taxon>
        <taxon>Pseudomonadota</taxon>
        <taxon>Alphaproteobacteria</taxon>
        <taxon>Rhodobacterales</taxon>
        <taxon>Paracoccaceae</taxon>
        <taxon>Tritonibacter</taxon>
    </lineage>
</organism>
<gene>
    <name evidence="1" type="ORF">K529_013940</name>
</gene>
<evidence type="ECO:0000313" key="2">
    <source>
        <dbReference type="Proteomes" id="UP000013243"/>
    </source>
</evidence>
<reference evidence="1 2" key="1">
    <citation type="journal article" date="2016" name="ISME J.">
        <title>Global occurrence and heterogeneity of the Roseobacter-clade species Ruegeria mobilis.</title>
        <authorList>
            <person name="Sonnenschein E."/>
            <person name="Gram L."/>
        </authorList>
    </citation>
    <scope>NUCLEOTIDE SEQUENCE [LARGE SCALE GENOMIC DNA]</scope>
    <source>
        <strain evidence="1 2">F1926</strain>
    </source>
</reference>
<sequence>MEVSALPTIATELWDDHLSTILLRLGGNPIGIHAAISWEYAALTDLGLKVISECDNAALRA</sequence>
<accession>A0A1B1A5L4</accession>
<dbReference type="Proteomes" id="UP000013243">
    <property type="component" value="Chromosome"/>
</dbReference>
<dbReference type="AlphaFoldDB" id="A0A1B1A5L4"/>
<dbReference type="KEGG" id="rmb:K529_013940"/>
<protein>
    <submittedName>
        <fullName evidence="1">Uncharacterized protein</fullName>
    </submittedName>
</protein>